<comment type="caution">
    <text evidence="4">The sequence shown here is derived from an EMBL/GenBank/DDBJ whole genome shotgun (WGS) entry which is preliminary data.</text>
</comment>
<dbReference type="Pfam" id="PF17853">
    <property type="entry name" value="GGDEF_2"/>
    <property type="match status" value="1"/>
</dbReference>
<comment type="similarity">
    <text evidence="1">Belongs to the CdaR family.</text>
</comment>
<dbReference type="Gene3D" id="1.10.10.2840">
    <property type="entry name" value="PucR C-terminal helix-turn-helix domain"/>
    <property type="match status" value="1"/>
</dbReference>
<sequence>MQAAEGLIDTRDSVFSKPDPDISKEMKGFFMLLSAQIVVKNLADFFPDTEPESLPATLTLGRPLFLGSQDTWPAGHVCLCESLPETLPRQALPENTLVFFHRETNFLRVLHSANLIRIPDSASVTGLFNKIQEIFDRYDRWDEQLKDLLRKGNNLTSMLDCSFPVFGNPVLVQASDFSLLAHSSVIDENAALHHLIDPAVGFDTASAEKLDPEYRELQNKKEPFLMPSYYTGSRQLCVNLFEHGVFSCRVMLSEELTPLSSEQAALLAHLSEYLQAVLQRNEEARSGSGHSLGKILEDIIMERLTDYTAIDNQLSEYGWFSSHYYCCLSLTRSVDNEEGLSGNYLCRYLEEMVKGSCAFPYGDDILVFVNLSRHDRTMDQLLTALTPFLRDSLLKTGASSSIQGTIDLRYSYLQARTAQEIGNKYENYRWVHRFEDVSLTYLCDCCIRDMPSHMVVSQKLLTLRRYDEKHHSDYCETLRTYLESEKNAVQSARKLFIHRSTFLYRLERIQEIVPIDFNNEDELFYLLLSFRILDLKDKEMTQVTYI</sequence>
<evidence type="ECO:0000313" key="5">
    <source>
        <dbReference type="Proteomes" id="UP000466864"/>
    </source>
</evidence>
<dbReference type="Pfam" id="PF13556">
    <property type="entry name" value="HTH_30"/>
    <property type="match status" value="1"/>
</dbReference>
<evidence type="ECO:0008006" key="6">
    <source>
        <dbReference type="Google" id="ProtNLM"/>
    </source>
</evidence>
<accession>A0A7X2P7V3</accession>
<dbReference type="Proteomes" id="UP000466864">
    <property type="component" value="Unassembled WGS sequence"/>
</dbReference>
<proteinExistence type="inferred from homology"/>
<feature type="domain" description="PucR C-terminal helix-turn-helix" evidence="2">
    <location>
        <begin position="476"/>
        <end position="532"/>
    </location>
</feature>
<dbReference type="AlphaFoldDB" id="A0A7X2P7V3"/>
<dbReference type="InterPro" id="IPR025736">
    <property type="entry name" value="PucR_C-HTH_dom"/>
</dbReference>
<protein>
    <recommendedName>
        <fullName evidence="6">PucR C-terminal helix-turn-helix domain-containing protein</fullName>
    </recommendedName>
</protein>
<dbReference type="EMBL" id="VUMV01000002">
    <property type="protein sequence ID" value="MST81665.1"/>
    <property type="molecule type" value="Genomic_DNA"/>
</dbReference>
<dbReference type="InterPro" id="IPR042070">
    <property type="entry name" value="PucR_C-HTH_sf"/>
</dbReference>
<evidence type="ECO:0000259" key="3">
    <source>
        <dbReference type="Pfam" id="PF17853"/>
    </source>
</evidence>
<dbReference type="PANTHER" id="PTHR33744:SF1">
    <property type="entry name" value="DNA-BINDING TRANSCRIPTIONAL ACTIVATOR ADER"/>
    <property type="match status" value="1"/>
</dbReference>
<evidence type="ECO:0000256" key="1">
    <source>
        <dbReference type="ARBA" id="ARBA00006754"/>
    </source>
</evidence>
<keyword evidence="5" id="KW-1185">Reference proteome</keyword>
<name>A0A7X2P7V3_9FIRM</name>
<dbReference type="InterPro" id="IPR051448">
    <property type="entry name" value="CdaR-like_regulators"/>
</dbReference>
<dbReference type="PANTHER" id="PTHR33744">
    <property type="entry name" value="CARBOHYDRATE DIACID REGULATOR"/>
    <property type="match status" value="1"/>
</dbReference>
<organism evidence="4 5">
    <name type="scientific">Bilifractor porci</name>
    <dbReference type="NCBI Taxonomy" id="2606636"/>
    <lineage>
        <taxon>Bacteria</taxon>
        <taxon>Bacillati</taxon>
        <taxon>Bacillota</taxon>
        <taxon>Clostridia</taxon>
        <taxon>Lachnospirales</taxon>
        <taxon>Lachnospiraceae</taxon>
        <taxon>Bilifractor</taxon>
    </lineage>
</organism>
<evidence type="ECO:0000313" key="4">
    <source>
        <dbReference type="EMBL" id="MST81665.1"/>
    </source>
</evidence>
<reference evidence="4 5" key="1">
    <citation type="submission" date="2019-08" db="EMBL/GenBank/DDBJ databases">
        <title>In-depth cultivation of the pig gut microbiome towards novel bacterial diversity and tailored functional studies.</title>
        <authorList>
            <person name="Wylensek D."/>
            <person name="Hitch T.C.A."/>
            <person name="Clavel T."/>
        </authorList>
    </citation>
    <scope>NUCLEOTIDE SEQUENCE [LARGE SCALE GENOMIC DNA]</scope>
    <source>
        <strain evidence="4 5">Oil+RF-744-WCA-WT-13</strain>
    </source>
</reference>
<feature type="domain" description="CdaR GGDEF-like" evidence="3">
    <location>
        <begin position="309"/>
        <end position="421"/>
    </location>
</feature>
<dbReference type="InterPro" id="IPR041522">
    <property type="entry name" value="CdaR_GGDEF"/>
</dbReference>
<gene>
    <name evidence="4" type="ORF">FYJ60_04985</name>
</gene>
<evidence type="ECO:0000259" key="2">
    <source>
        <dbReference type="Pfam" id="PF13556"/>
    </source>
</evidence>